<feature type="signal peptide" evidence="3">
    <location>
        <begin position="1"/>
        <end position="18"/>
    </location>
</feature>
<feature type="transmembrane region" description="Helical" evidence="2">
    <location>
        <begin position="73"/>
        <end position="94"/>
    </location>
</feature>
<dbReference type="EMBL" id="JAUDFV010000153">
    <property type="protein sequence ID" value="KAL2717480.1"/>
    <property type="molecule type" value="Genomic_DNA"/>
</dbReference>
<gene>
    <name evidence="4" type="ORF">V1478_013180</name>
</gene>
<sequence>MLVVMELVLVVSVNDTIANVMLLQNGYNIISRAIECTEYIKRFPYTYLLCVLELRLLLHTITRRCKCRKFKKVLALMLTQLIQFLLSSMFTLVLTREHVLRYICAYVRGIWNGEGSGFDRWFLRVILNTVRNTRSEIFQYMYSYVRLASPSSWKYYVVLRRSSVMVLTSDTLAFRQSVQGDNSNNNNNNDNNEDDDDDDCDYDYDYDYEKYDVDVDDNDDDEWRSFFLSSSFVGTFHSHPLSILCKIRNTTCKRLTLKREKEGQIYVGSSVDRPNGPTDGWVDGRMDEWLDRWMDGWMDRWMDGWIDGWMDGWMDEWMDGWMGRWMGR</sequence>
<protein>
    <submittedName>
        <fullName evidence="4">Uncharacterized protein</fullName>
    </submittedName>
</protein>
<dbReference type="AlphaFoldDB" id="A0ABD2AA92"/>
<evidence type="ECO:0000256" key="1">
    <source>
        <dbReference type="SAM" id="MobiDB-lite"/>
    </source>
</evidence>
<keyword evidence="2" id="KW-0472">Membrane</keyword>
<proteinExistence type="predicted"/>
<evidence type="ECO:0000313" key="4">
    <source>
        <dbReference type="EMBL" id="KAL2717480.1"/>
    </source>
</evidence>
<feature type="compositionally biased region" description="Low complexity" evidence="1">
    <location>
        <begin position="181"/>
        <end position="190"/>
    </location>
</feature>
<feature type="region of interest" description="Disordered" evidence="1">
    <location>
        <begin position="177"/>
        <end position="198"/>
    </location>
</feature>
<keyword evidence="2" id="KW-1133">Transmembrane helix</keyword>
<feature type="chain" id="PRO_5044870427" evidence="3">
    <location>
        <begin position="19"/>
        <end position="328"/>
    </location>
</feature>
<keyword evidence="3" id="KW-0732">Signal</keyword>
<accession>A0ABD2AA92</accession>
<evidence type="ECO:0000256" key="2">
    <source>
        <dbReference type="SAM" id="Phobius"/>
    </source>
</evidence>
<comment type="caution">
    <text evidence="4">The sequence shown here is derived from an EMBL/GenBank/DDBJ whole genome shotgun (WGS) entry which is preliminary data.</text>
</comment>
<evidence type="ECO:0000256" key="3">
    <source>
        <dbReference type="SAM" id="SignalP"/>
    </source>
</evidence>
<keyword evidence="5" id="KW-1185">Reference proteome</keyword>
<dbReference type="Proteomes" id="UP001607302">
    <property type="component" value="Unassembled WGS sequence"/>
</dbReference>
<reference evidence="4 5" key="1">
    <citation type="journal article" date="2024" name="Ann. Entomol. Soc. Am.">
        <title>Genomic analyses of the southern and eastern yellowjacket wasps (Hymenoptera: Vespidae) reveal evolutionary signatures of social life.</title>
        <authorList>
            <person name="Catto M.A."/>
            <person name="Caine P.B."/>
            <person name="Orr S.E."/>
            <person name="Hunt B.G."/>
            <person name="Goodisman M.A.D."/>
        </authorList>
    </citation>
    <scope>NUCLEOTIDE SEQUENCE [LARGE SCALE GENOMIC DNA]</scope>
    <source>
        <strain evidence="4">233</strain>
        <tissue evidence="4">Head and thorax</tissue>
    </source>
</reference>
<name>A0ABD2AA92_VESSQ</name>
<organism evidence="4 5">
    <name type="scientific">Vespula squamosa</name>
    <name type="common">Southern yellow jacket</name>
    <name type="synonym">Wasp</name>
    <dbReference type="NCBI Taxonomy" id="30214"/>
    <lineage>
        <taxon>Eukaryota</taxon>
        <taxon>Metazoa</taxon>
        <taxon>Ecdysozoa</taxon>
        <taxon>Arthropoda</taxon>
        <taxon>Hexapoda</taxon>
        <taxon>Insecta</taxon>
        <taxon>Pterygota</taxon>
        <taxon>Neoptera</taxon>
        <taxon>Endopterygota</taxon>
        <taxon>Hymenoptera</taxon>
        <taxon>Apocrita</taxon>
        <taxon>Aculeata</taxon>
        <taxon>Vespoidea</taxon>
        <taxon>Vespidae</taxon>
        <taxon>Vespinae</taxon>
        <taxon>Vespula</taxon>
    </lineage>
</organism>
<keyword evidence="2" id="KW-0812">Transmembrane</keyword>
<evidence type="ECO:0000313" key="5">
    <source>
        <dbReference type="Proteomes" id="UP001607302"/>
    </source>
</evidence>